<dbReference type="Proteomes" id="UP000255303">
    <property type="component" value="Unassembled WGS sequence"/>
</dbReference>
<dbReference type="Pfam" id="PF00196">
    <property type="entry name" value="GerE"/>
    <property type="match status" value="1"/>
</dbReference>
<name>A0A379JY58_ECTOL</name>
<keyword evidence="3" id="KW-0805">Transcription regulation</keyword>
<dbReference type="PROSITE" id="PS50043">
    <property type="entry name" value="HTH_LUXR_2"/>
    <property type="match status" value="1"/>
</dbReference>
<dbReference type="GO" id="GO:0000160">
    <property type="term" value="P:phosphorelay signal transduction system"/>
    <property type="evidence" value="ECO:0007669"/>
    <property type="project" value="UniProtKB-KW"/>
</dbReference>
<evidence type="ECO:0000259" key="7">
    <source>
        <dbReference type="PROSITE" id="PS50043"/>
    </source>
</evidence>
<dbReference type="InterPro" id="IPR016032">
    <property type="entry name" value="Sig_transdc_resp-reg_C-effctor"/>
</dbReference>
<evidence type="ECO:0000256" key="1">
    <source>
        <dbReference type="ARBA" id="ARBA00022553"/>
    </source>
</evidence>
<sequence>MIRVLVVDDHDLVRTGITRMLADIDGLQVVGEACTGEEALLKVRELKPDVVLMDVKMPGIGGLEATRKLMRSHPDIKVVAVTVCEDEPFPTRLLQAGAAGYLTKGAALDEMVQTIRLVFAGQRYIDPQIAQQLALKSFQPQNSGSPFDLLSEREIQIALMIANCHKVQNISDKLCLSPKTVNTYRYRIFEKLSITSDVELALLAVCTAWSTPSAENACPIRSECLPGDLQWSPRRLSHVR</sequence>
<keyword evidence="1 6" id="KW-0597">Phosphoprotein</keyword>
<evidence type="ECO:0000259" key="8">
    <source>
        <dbReference type="PROSITE" id="PS50110"/>
    </source>
</evidence>
<dbReference type="PRINTS" id="PR00038">
    <property type="entry name" value="HTHLUXR"/>
</dbReference>
<evidence type="ECO:0000256" key="6">
    <source>
        <dbReference type="PROSITE-ProRule" id="PRU00169"/>
    </source>
</evidence>
<feature type="domain" description="Response regulatory" evidence="8">
    <location>
        <begin position="3"/>
        <end position="119"/>
    </location>
</feature>
<dbReference type="Gene3D" id="3.40.50.2300">
    <property type="match status" value="1"/>
</dbReference>
<dbReference type="InterPro" id="IPR058245">
    <property type="entry name" value="NreC/VraR/RcsB-like_REC"/>
</dbReference>
<dbReference type="SMART" id="SM00421">
    <property type="entry name" value="HTH_LUXR"/>
    <property type="match status" value="1"/>
</dbReference>
<accession>A0A379JY58</accession>
<dbReference type="SUPFAM" id="SSF46894">
    <property type="entry name" value="C-terminal effector domain of the bipartite response regulators"/>
    <property type="match status" value="1"/>
</dbReference>
<keyword evidence="5" id="KW-0804">Transcription</keyword>
<dbReference type="CDD" id="cd17535">
    <property type="entry name" value="REC_NarL-like"/>
    <property type="match status" value="1"/>
</dbReference>
<evidence type="ECO:0000256" key="4">
    <source>
        <dbReference type="ARBA" id="ARBA00023125"/>
    </source>
</evidence>
<feature type="domain" description="HTH luxR-type" evidence="7">
    <location>
        <begin position="143"/>
        <end position="208"/>
    </location>
</feature>
<dbReference type="PANTHER" id="PTHR43214">
    <property type="entry name" value="TWO-COMPONENT RESPONSE REGULATOR"/>
    <property type="match status" value="1"/>
</dbReference>
<gene>
    <name evidence="9" type="primary">uvrY_3</name>
    <name evidence="9" type="ORF">NCTC10692_04049</name>
</gene>
<dbReference type="PROSITE" id="PS00622">
    <property type="entry name" value="HTH_LUXR_1"/>
    <property type="match status" value="1"/>
</dbReference>
<evidence type="ECO:0000256" key="2">
    <source>
        <dbReference type="ARBA" id="ARBA00023012"/>
    </source>
</evidence>
<dbReference type="CDD" id="cd06170">
    <property type="entry name" value="LuxR_C_like"/>
    <property type="match status" value="1"/>
</dbReference>
<dbReference type="GO" id="GO:0003677">
    <property type="term" value="F:DNA binding"/>
    <property type="evidence" value="ECO:0007669"/>
    <property type="project" value="UniProtKB-KW"/>
</dbReference>
<dbReference type="InterPro" id="IPR039420">
    <property type="entry name" value="WalR-like"/>
</dbReference>
<evidence type="ECO:0000256" key="5">
    <source>
        <dbReference type="ARBA" id="ARBA00023163"/>
    </source>
</evidence>
<dbReference type="Pfam" id="PF00072">
    <property type="entry name" value="Response_reg"/>
    <property type="match status" value="1"/>
</dbReference>
<dbReference type="InterPro" id="IPR001789">
    <property type="entry name" value="Sig_transdc_resp-reg_receiver"/>
</dbReference>
<evidence type="ECO:0000313" key="9">
    <source>
        <dbReference type="EMBL" id="SUD53522.1"/>
    </source>
</evidence>
<reference evidence="9 10" key="1">
    <citation type="submission" date="2018-06" db="EMBL/GenBank/DDBJ databases">
        <authorList>
            <consortium name="Pathogen Informatics"/>
            <person name="Doyle S."/>
        </authorList>
    </citation>
    <scope>NUCLEOTIDE SEQUENCE [LARGE SCALE GENOMIC DNA]</scope>
    <source>
        <strain evidence="9 10">NCTC10692</strain>
    </source>
</reference>
<dbReference type="InterPro" id="IPR000792">
    <property type="entry name" value="Tscrpt_reg_LuxR_C"/>
</dbReference>
<dbReference type="SUPFAM" id="SSF52172">
    <property type="entry name" value="CheY-like"/>
    <property type="match status" value="1"/>
</dbReference>
<keyword evidence="4" id="KW-0238">DNA-binding</keyword>
<proteinExistence type="predicted"/>
<protein>
    <submittedName>
        <fullName evidence="9">Two component LuxR family transcriptional regulator</fullName>
    </submittedName>
</protein>
<dbReference type="PANTHER" id="PTHR43214:SF3">
    <property type="entry name" value="RESPONSE REGULATOR UVRY"/>
    <property type="match status" value="1"/>
</dbReference>
<keyword evidence="2" id="KW-0902">Two-component regulatory system</keyword>
<evidence type="ECO:0000256" key="3">
    <source>
        <dbReference type="ARBA" id="ARBA00023015"/>
    </source>
</evidence>
<dbReference type="SMART" id="SM00448">
    <property type="entry name" value="REC"/>
    <property type="match status" value="1"/>
</dbReference>
<organism evidence="9 10">
    <name type="scientific">Ectopseudomonas oleovorans</name>
    <name type="common">Pseudomonas oleovorans</name>
    <dbReference type="NCBI Taxonomy" id="301"/>
    <lineage>
        <taxon>Bacteria</taxon>
        <taxon>Pseudomonadati</taxon>
        <taxon>Pseudomonadota</taxon>
        <taxon>Gammaproteobacteria</taxon>
        <taxon>Pseudomonadales</taxon>
        <taxon>Pseudomonadaceae</taxon>
        <taxon>Ectopseudomonas</taxon>
    </lineage>
</organism>
<dbReference type="PROSITE" id="PS50110">
    <property type="entry name" value="RESPONSE_REGULATORY"/>
    <property type="match status" value="1"/>
</dbReference>
<dbReference type="AlphaFoldDB" id="A0A379JY58"/>
<dbReference type="InterPro" id="IPR011006">
    <property type="entry name" value="CheY-like_superfamily"/>
</dbReference>
<dbReference type="NCBIfam" id="NF007018">
    <property type="entry name" value="PRK09483.1"/>
    <property type="match status" value="1"/>
</dbReference>
<evidence type="ECO:0000313" key="10">
    <source>
        <dbReference type="Proteomes" id="UP000255303"/>
    </source>
</evidence>
<dbReference type="GO" id="GO:0006355">
    <property type="term" value="P:regulation of DNA-templated transcription"/>
    <property type="evidence" value="ECO:0007669"/>
    <property type="project" value="InterPro"/>
</dbReference>
<dbReference type="EMBL" id="UGUV01000002">
    <property type="protein sequence ID" value="SUD53522.1"/>
    <property type="molecule type" value="Genomic_DNA"/>
</dbReference>
<feature type="modified residue" description="4-aspartylphosphate" evidence="6">
    <location>
        <position position="54"/>
    </location>
</feature>